<name>A0ABR3DL13_NEUIN</name>
<evidence type="ECO:0000313" key="3">
    <source>
        <dbReference type="Proteomes" id="UP001451303"/>
    </source>
</evidence>
<organism evidence="2 3">
    <name type="scientific">Neurospora intermedia</name>
    <dbReference type="NCBI Taxonomy" id="5142"/>
    <lineage>
        <taxon>Eukaryota</taxon>
        <taxon>Fungi</taxon>
        <taxon>Dikarya</taxon>
        <taxon>Ascomycota</taxon>
        <taxon>Pezizomycotina</taxon>
        <taxon>Sordariomycetes</taxon>
        <taxon>Sordariomycetidae</taxon>
        <taxon>Sordariales</taxon>
        <taxon>Sordariaceae</taxon>
        <taxon>Neurospora</taxon>
    </lineage>
</organism>
<feature type="region of interest" description="Disordered" evidence="1">
    <location>
        <begin position="37"/>
        <end position="73"/>
    </location>
</feature>
<sequence length="138" mass="14389">MTTLLSYPTGGYLKLPKPANLADRERSPVWARLEKLTRGDEVASGRSTSSINGADEGEPSEPRANDGSCSGYARLPGKTLHPGLAFKANGIGSALVCSSGSTHPLHCEPTAESLVSTALRRRPNAPQHPAPNGTATAE</sequence>
<dbReference type="Proteomes" id="UP001451303">
    <property type="component" value="Unassembled WGS sequence"/>
</dbReference>
<feature type="region of interest" description="Disordered" evidence="1">
    <location>
        <begin position="108"/>
        <end position="138"/>
    </location>
</feature>
<comment type="caution">
    <text evidence="2">The sequence shown here is derived from an EMBL/GenBank/DDBJ whole genome shotgun (WGS) entry which is preliminary data.</text>
</comment>
<reference evidence="2 3" key="1">
    <citation type="submission" date="2023-09" db="EMBL/GenBank/DDBJ databases">
        <title>Multi-omics analysis of a traditional fermented food reveals byproduct-associated fungal strains for waste-to-food upcycling.</title>
        <authorList>
            <consortium name="Lawrence Berkeley National Laboratory"/>
            <person name="Rekdal V.M."/>
            <person name="Villalobos-Escobedo J.M."/>
            <person name="Rodriguez-Valeron N."/>
            <person name="Garcia M.O."/>
            <person name="Vasquez D.P."/>
            <person name="Damayanti I."/>
            <person name="Sorensen P.M."/>
            <person name="Baidoo E.E."/>
            <person name="De Carvalho A.C."/>
            <person name="Riley R."/>
            <person name="Lipzen A."/>
            <person name="He G."/>
            <person name="Yan M."/>
            <person name="Haridas S."/>
            <person name="Daum C."/>
            <person name="Yoshinaga Y."/>
            <person name="Ng V."/>
            <person name="Grigoriev I.V."/>
            <person name="Munk R."/>
            <person name="Nuraida L."/>
            <person name="Wijaya C.H."/>
            <person name="Morales P.-C."/>
            <person name="Keasling J.D."/>
        </authorList>
    </citation>
    <scope>NUCLEOTIDE SEQUENCE [LARGE SCALE GENOMIC DNA]</scope>
    <source>
        <strain evidence="2 3">FGSC 2613</strain>
    </source>
</reference>
<keyword evidence="3" id="KW-1185">Reference proteome</keyword>
<gene>
    <name evidence="2" type="ORF">QR685DRAFT_569169</name>
</gene>
<evidence type="ECO:0000256" key="1">
    <source>
        <dbReference type="SAM" id="MobiDB-lite"/>
    </source>
</evidence>
<protein>
    <submittedName>
        <fullName evidence="2">Uncharacterized protein</fullName>
    </submittedName>
</protein>
<dbReference type="EMBL" id="JAVLET010000002">
    <property type="protein sequence ID" value="KAL0473052.1"/>
    <property type="molecule type" value="Genomic_DNA"/>
</dbReference>
<evidence type="ECO:0000313" key="2">
    <source>
        <dbReference type="EMBL" id="KAL0473052.1"/>
    </source>
</evidence>
<proteinExistence type="predicted"/>
<accession>A0ABR3DL13</accession>